<reference evidence="2 3" key="1">
    <citation type="journal article" date="2021" name="Nat. Commun.">
        <title>Genetic determinants of endophytism in the Arabidopsis root mycobiome.</title>
        <authorList>
            <person name="Mesny F."/>
            <person name="Miyauchi S."/>
            <person name="Thiergart T."/>
            <person name="Pickel B."/>
            <person name="Atanasova L."/>
            <person name="Karlsson M."/>
            <person name="Huettel B."/>
            <person name="Barry K.W."/>
            <person name="Haridas S."/>
            <person name="Chen C."/>
            <person name="Bauer D."/>
            <person name="Andreopoulos W."/>
            <person name="Pangilinan J."/>
            <person name="LaButti K."/>
            <person name="Riley R."/>
            <person name="Lipzen A."/>
            <person name="Clum A."/>
            <person name="Drula E."/>
            <person name="Henrissat B."/>
            <person name="Kohler A."/>
            <person name="Grigoriev I.V."/>
            <person name="Martin F.M."/>
            <person name="Hacquard S."/>
        </authorList>
    </citation>
    <scope>NUCLEOTIDE SEQUENCE [LARGE SCALE GENOMIC DNA]</scope>
    <source>
        <strain evidence="2 3">MPI-SDFR-AT-0080</strain>
    </source>
</reference>
<feature type="signal peptide" evidence="1">
    <location>
        <begin position="1"/>
        <end position="19"/>
    </location>
</feature>
<evidence type="ECO:0000256" key="1">
    <source>
        <dbReference type="SAM" id="SignalP"/>
    </source>
</evidence>
<dbReference type="Pfam" id="PF11578">
    <property type="entry name" value="DUF3237"/>
    <property type="match status" value="1"/>
</dbReference>
<accession>A0ABQ8G365</accession>
<evidence type="ECO:0000313" key="2">
    <source>
        <dbReference type="EMBL" id="KAH7042846.1"/>
    </source>
</evidence>
<protein>
    <submittedName>
        <fullName evidence="2">Uncharacterized protein</fullName>
    </submittedName>
</protein>
<gene>
    <name evidence="2" type="ORF">B0J12DRAFT_673260</name>
</gene>
<dbReference type="PANTHER" id="PTHR37315">
    <property type="entry name" value="UPF0311 PROTEIN BLR7842"/>
    <property type="match status" value="1"/>
</dbReference>
<keyword evidence="3" id="KW-1185">Reference proteome</keyword>
<proteinExistence type="predicted"/>
<organism evidence="2 3">
    <name type="scientific">Macrophomina phaseolina</name>
    <dbReference type="NCBI Taxonomy" id="35725"/>
    <lineage>
        <taxon>Eukaryota</taxon>
        <taxon>Fungi</taxon>
        <taxon>Dikarya</taxon>
        <taxon>Ascomycota</taxon>
        <taxon>Pezizomycotina</taxon>
        <taxon>Dothideomycetes</taxon>
        <taxon>Dothideomycetes incertae sedis</taxon>
        <taxon>Botryosphaeriales</taxon>
        <taxon>Botryosphaeriaceae</taxon>
        <taxon>Macrophomina</taxon>
    </lineage>
</organism>
<keyword evidence="1" id="KW-0732">Signal</keyword>
<dbReference type="PANTHER" id="PTHR37315:SF1">
    <property type="entry name" value="UPF0311 PROTEIN BLR7842"/>
    <property type="match status" value="1"/>
</dbReference>
<dbReference type="EMBL" id="JAGTJR010000024">
    <property type="protein sequence ID" value="KAH7042846.1"/>
    <property type="molecule type" value="Genomic_DNA"/>
</dbReference>
<sequence>MQLIQASFAASALLAVSRAVSLGLGEPSAPSLSYLLTAMVECKPFVFTTQTPRGLRTTIPIIGGNFTGPRLKGNILDIGADWALIDPQTGILSADSRYNLQTDDGANILIQTSGPTQPDGSTHLRLMFETGDKKYYWLNNIVAVGILSVEELREDGSSLLKIHAWNIESAYNSTTFYNGTTY</sequence>
<evidence type="ECO:0000313" key="3">
    <source>
        <dbReference type="Proteomes" id="UP000774617"/>
    </source>
</evidence>
<dbReference type="Gene3D" id="2.40.160.20">
    <property type="match status" value="1"/>
</dbReference>
<feature type="chain" id="PRO_5045239071" evidence="1">
    <location>
        <begin position="20"/>
        <end position="182"/>
    </location>
</feature>
<comment type="caution">
    <text evidence="2">The sequence shown here is derived from an EMBL/GenBank/DDBJ whole genome shotgun (WGS) entry which is preliminary data.</text>
</comment>
<name>A0ABQ8G365_9PEZI</name>
<dbReference type="Proteomes" id="UP000774617">
    <property type="component" value="Unassembled WGS sequence"/>
</dbReference>
<dbReference type="InterPro" id="IPR020915">
    <property type="entry name" value="UPF0311"/>
</dbReference>